<feature type="region of interest" description="Disordered" evidence="1">
    <location>
        <begin position="90"/>
        <end position="118"/>
    </location>
</feature>
<dbReference type="EMBL" id="JAQQWE010000008">
    <property type="protein sequence ID" value="KAK7943583.1"/>
    <property type="molecule type" value="Genomic_DNA"/>
</dbReference>
<reference evidence="2 3" key="1">
    <citation type="submission" date="2023-01" db="EMBL/GenBank/DDBJ databases">
        <title>Analysis of 21 Apiospora genomes using comparative genomics revels a genus with tremendous synthesis potential of carbohydrate active enzymes and secondary metabolites.</title>
        <authorList>
            <person name="Sorensen T."/>
        </authorList>
    </citation>
    <scope>NUCLEOTIDE SEQUENCE [LARGE SCALE GENOMIC DNA]</scope>
    <source>
        <strain evidence="2 3">CBS 24483</strain>
    </source>
</reference>
<name>A0ABR1Q0S1_9PEZI</name>
<sequence length="268" mass="29611">MDVALSVDYETFDFLSGNDDFDVVSFLEGLEDFKADLHLSTVGWQQSPDDHTTWADAASESVCSACMNPSSTLTHTPSDGSSLDNRCISLSQTTPPTAESLPCEGPERTRQPSSPQPTTAALEYELPITCRYCERLFAPQSMPRHLVSKHSFDCERGCENQAFETKRDLERHYKTLKHRASSGNSHNGAANAGGAGYQCACGKPDFRKDLHKRHVQKCKKTGRGTFHCGRCDHHVGSRGLHEAHLAACLRQRGRGRKNHGGDSQPNRH</sequence>
<dbReference type="GeneID" id="92081980"/>
<proteinExistence type="predicted"/>
<gene>
    <name evidence="2" type="ORF">PG986_012696</name>
</gene>
<protein>
    <recommendedName>
        <fullName evidence="4">C2H2-type domain-containing protein</fullName>
    </recommendedName>
</protein>
<accession>A0ABR1Q0S1</accession>
<evidence type="ECO:0008006" key="4">
    <source>
        <dbReference type="Google" id="ProtNLM"/>
    </source>
</evidence>
<keyword evidence="3" id="KW-1185">Reference proteome</keyword>
<organism evidence="2 3">
    <name type="scientific">Apiospora aurea</name>
    <dbReference type="NCBI Taxonomy" id="335848"/>
    <lineage>
        <taxon>Eukaryota</taxon>
        <taxon>Fungi</taxon>
        <taxon>Dikarya</taxon>
        <taxon>Ascomycota</taxon>
        <taxon>Pezizomycotina</taxon>
        <taxon>Sordariomycetes</taxon>
        <taxon>Xylariomycetidae</taxon>
        <taxon>Amphisphaeriales</taxon>
        <taxon>Apiosporaceae</taxon>
        <taxon>Apiospora</taxon>
    </lineage>
</organism>
<evidence type="ECO:0000256" key="1">
    <source>
        <dbReference type="SAM" id="MobiDB-lite"/>
    </source>
</evidence>
<comment type="caution">
    <text evidence="2">The sequence shown here is derived from an EMBL/GenBank/DDBJ whole genome shotgun (WGS) entry which is preliminary data.</text>
</comment>
<evidence type="ECO:0000313" key="3">
    <source>
        <dbReference type="Proteomes" id="UP001391051"/>
    </source>
</evidence>
<evidence type="ECO:0000313" key="2">
    <source>
        <dbReference type="EMBL" id="KAK7943583.1"/>
    </source>
</evidence>
<dbReference type="RefSeq" id="XP_066695614.1">
    <property type="nucleotide sequence ID" value="XM_066848918.1"/>
</dbReference>
<dbReference type="Proteomes" id="UP001391051">
    <property type="component" value="Unassembled WGS sequence"/>
</dbReference>